<proteinExistence type="predicted"/>
<organism evidence="1 2">
    <name type="scientific">Puccinia striiformis f. sp. tritici</name>
    <dbReference type="NCBI Taxonomy" id="168172"/>
    <lineage>
        <taxon>Eukaryota</taxon>
        <taxon>Fungi</taxon>
        <taxon>Dikarya</taxon>
        <taxon>Basidiomycota</taxon>
        <taxon>Pucciniomycotina</taxon>
        <taxon>Pucciniomycetes</taxon>
        <taxon>Pucciniales</taxon>
        <taxon>Pucciniaceae</taxon>
        <taxon>Puccinia</taxon>
    </lineage>
</organism>
<comment type="caution">
    <text evidence="1">The sequence shown here is derived from an EMBL/GenBank/DDBJ whole genome shotgun (WGS) entry which is preliminary data.</text>
</comment>
<reference evidence="2" key="2">
    <citation type="journal article" date="2018" name="Mol. Plant Microbe Interact.">
        <title>Genome sequence resources for the wheat stripe rust pathogen (Puccinia striiformis f. sp. tritici) and the barley stripe rust pathogen (Puccinia striiformis f. sp. hordei).</title>
        <authorList>
            <person name="Xia C."/>
            <person name="Wang M."/>
            <person name="Yin C."/>
            <person name="Cornejo O.E."/>
            <person name="Hulbert S.H."/>
            <person name="Chen X."/>
        </authorList>
    </citation>
    <scope>NUCLEOTIDE SEQUENCE [LARGE SCALE GENOMIC DNA]</scope>
    <source>
        <strain evidence="2">93-210</strain>
    </source>
</reference>
<dbReference type="Proteomes" id="UP001060170">
    <property type="component" value="Chromosome 6"/>
</dbReference>
<keyword evidence="2" id="KW-1185">Reference proteome</keyword>
<reference evidence="2" key="1">
    <citation type="journal article" date="2018" name="BMC Genomics">
        <title>Genomic insights into host adaptation between the wheat stripe rust pathogen (Puccinia striiformis f. sp. tritici) and the barley stripe rust pathogen (Puccinia striiformis f. sp. hordei).</title>
        <authorList>
            <person name="Xia C."/>
            <person name="Wang M."/>
            <person name="Yin C."/>
            <person name="Cornejo O.E."/>
            <person name="Hulbert S.H."/>
            <person name="Chen X."/>
        </authorList>
    </citation>
    <scope>NUCLEOTIDE SEQUENCE [LARGE SCALE GENOMIC DNA]</scope>
    <source>
        <strain evidence="2">93-210</strain>
    </source>
</reference>
<sequence>MLPRFLSGLEVMDSSDQDQNRLGEMPIKSAVRVDQEMVTGADAEVVEVVDRGGTPLLAWRSSDDHLGD</sequence>
<accession>A0ACC0EGE6</accession>
<name>A0ACC0EGE6_9BASI</name>
<reference evidence="1 2" key="3">
    <citation type="journal article" date="2022" name="Microbiol. Spectr.">
        <title>Folding features and dynamics of 3D genome architecture in plant fungal pathogens.</title>
        <authorList>
            <person name="Xia C."/>
        </authorList>
    </citation>
    <scope>NUCLEOTIDE SEQUENCE [LARGE SCALE GENOMIC DNA]</scope>
    <source>
        <strain evidence="1 2">93-210</strain>
    </source>
</reference>
<protein>
    <submittedName>
        <fullName evidence="1">Uncharacterized protein</fullName>
    </submittedName>
</protein>
<evidence type="ECO:0000313" key="1">
    <source>
        <dbReference type="EMBL" id="KAI7953385.1"/>
    </source>
</evidence>
<gene>
    <name evidence="1" type="ORF">MJO28_005932</name>
</gene>
<dbReference type="EMBL" id="CM045870">
    <property type="protein sequence ID" value="KAI7953385.1"/>
    <property type="molecule type" value="Genomic_DNA"/>
</dbReference>
<evidence type="ECO:0000313" key="2">
    <source>
        <dbReference type="Proteomes" id="UP001060170"/>
    </source>
</evidence>